<reference evidence="2 3" key="1">
    <citation type="submission" date="2024-09" db="EMBL/GenBank/DDBJ databases">
        <title>Genome sequencing and assembly of Phytophthora oleae, isolate VK10A, causative agent of rot of olive drupes.</title>
        <authorList>
            <person name="Conti Taguali S."/>
            <person name="Riolo M."/>
            <person name="La Spada F."/>
            <person name="Cacciola S.O."/>
            <person name="Dionisio G."/>
        </authorList>
    </citation>
    <scope>NUCLEOTIDE SEQUENCE [LARGE SCALE GENOMIC DNA]</scope>
    <source>
        <strain evidence="2 3">VK10A</strain>
    </source>
</reference>
<feature type="region of interest" description="Disordered" evidence="1">
    <location>
        <begin position="65"/>
        <end position="92"/>
    </location>
</feature>
<protein>
    <submittedName>
        <fullName evidence="2">Uncharacterized protein</fullName>
    </submittedName>
</protein>
<dbReference type="AlphaFoldDB" id="A0ABD3GBC8"/>
<dbReference type="EMBL" id="JBIMZQ010000001">
    <property type="protein sequence ID" value="KAL3674464.1"/>
    <property type="molecule type" value="Genomic_DNA"/>
</dbReference>
<evidence type="ECO:0000256" key="1">
    <source>
        <dbReference type="SAM" id="MobiDB-lite"/>
    </source>
</evidence>
<evidence type="ECO:0000313" key="2">
    <source>
        <dbReference type="EMBL" id="KAL3674464.1"/>
    </source>
</evidence>
<accession>A0ABD3GBC8</accession>
<name>A0ABD3GBC8_9STRA</name>
<comment type="caution">
    <text evidence="2">The sequence shown here is derived from an EMBL/GenBank/DDBJ whole genome shotgun (WGS) entry which is preliminary data.</text>
</comment>
<organism evidence="2 3">
    <name type="scientific">Phytophthora oleae</name>
    <dbReference type="NCBI Taxonomy" id="2107226"/>
    <lineage>
        <taxon>Eukaryota</taxon>
        <taxon>Sar</taxon>
        <taxon>Stramenopiles</taxon>
        <taxon>Oomycota</taxon>
        <taxon>Peronosporomycetes</taxon>
        <taxon>Peronosporales</taxon>
        <taxon>Peronosporaceae</taxon>
        <taxon>Phytophthora</taxon>
    </lineage>
</organism>
<evidence type="ECO:0000313" key="3">
    <source>
        <dbReference type="Proteomes" id="UP001632037"/>
    </source>
</evidence>
<proteinExistence type="predicted"/>
<keyword evidence="3" id="KW-1185">Reference proteome</keyword>
<dbReference type="Proteomes" id="UP001632037">
    <property type="component" value="Unassembled WGS sequence"/>
</dbReference>
<gene>
    <name evidence="2" type="ORF">V7S43_000412</name>
</gene>
<sequence length="136" mass="13804">MGTLPASWLSQQGYIPPSPLLSQVGTPSSSPYSDMAMAQAALTSVEITSLSSAFAIDPSILRENEATPVSDASGGGAPLATTPPADTVDASAHSTVAHVLHDASIITRGHEVTAARMPHGVCEAVCVHAKLAFTPA</sequence>